<reference evidence="9" key="1">
    <citation type="submission" date="2016-11" db="EMBL/GenBank/DDBJ databases">
        <authorList>
            <person name="Varghese N."/>
            <person name="Submissions S."/>
        </authorList>
    </citation>
    <scope>NUCLEOTIDE SEQUENCE [LARGE SCALE GENOMIC DNA]</scope>
    <source>
        <strain evidence="9">DSM 16057</strain>
    </source>
</reference>
<keyword evidence="9" id="KW-1185">Reference proteome</keyword>
<dbReference type="GO" id="GO:0043856">
    <property type="term" value="F:anti-sigma factor antagonist activity"/>
    <property type="evidence" value="ECO:0007669"/>
    <property type="project" value="InterPro"/>
</dbReference>
<dbReference type="NCBIfam" id="TIGR00377">
    <property type="entry name" value="ant_ant_sig"/>
    <property type="match status" value="1"/>
</dbReference>
<dbReference type="CDD" id="cd07043">
    <property type="entry name" value="STAS_anti-anti-sigma_factors"/>
    <property type="match status" value="1"/>
</dbReference>
<dbReference type="AlphaFoldDB" id="A0A1M6HDD7"/>
<evidence type="ECO:0000256" key="1">
    <source>
        <dbReference type="ARBA" id="ARBA00001976"/>
    </source>
</evidence>
<dbReference type="InterPro" id="IPR003658">
    <property type="entry name" value="Anti-sigma_ant"/>
</dbReference>
<dbReference type="EMBL" id="FQZM01000023">
    <property type="protein sequence ID" value="SHJ20220.1"/>
    <property type="molecule type" value="Genomic_DNA"/>
</dbReference>
<accession>A0A1M6HDD7</accession>
<dbReference type="PROSITE" id="PS50801">
    <property type="entry name" value="STAS"/>
    <property type="match status" value="1"/>
</dbReference>
<keyword evidence="5" id="KW-0749">Sporulation</keyword>
<dbReference type="PANTHER" id="PTHR33495">
    <property type="entry name" value="ANTI-SIGMA FACTOR ANTAGONIST TM_1081-RELATED-RELATED"/>
    <property type="match status" value="1"/>
</dbReference>
<feature type="domain" description="STAS" evidence="7">
    <location>
        <begin position="2"/>
        <end position="112"/>
    </location>
</feature>
<dbReference type="InterPro" id="IPR002645">
    <property type="entry name" value="STAS_dom"/>
</dbReference>
<evidence type="ECO:0000313" key="8">
    <source>
        <dbReference type="EMBL" id="SHJ20220.1"/>
    </source>
</evidence>
<dbReference type="InterPro" id="IPR014237">
    <property type="entry name" value="Anti-sigma_F_ant"/>
</dbReference>
<evidence type="ECO:0000256" key="2">
    <source>
        <dbReference type="ARBA" id="ARBA00009013"/>
    </source>
</evidence>
<organism evidence="8 9">
    <name type="scientific">Desulfofundulus thermosubterraneus DSM 16057</name>
    <dbReference type="NCBI Taxonomy" id="1121432"/>
    <lineage>
        <taxon>Bacteria</taxon>
        <taxon>Bacillati</taxon>
        <taxon>Bacillota</taxon>
        <taxon>Clostridia</taxon>
        <taxon>Eubacteriales</taxon>
        <taxon>Peptococcaceae</taxon>
        <taxon>Desulfofundulus</taxon>
    </lineage>
</organism>
<dbReference type="Gene3D" id="3.30.750.24">
    <property type="entry name" value="STAS domain"/>
    <property type="match status" value="1"/>
</dbReference>
<evidence type="ECO:0000256" key="6">
    <source>
        <dbReference type="RuleBase" id="RU003749"/>
    </source>
</evidence>
<proteinExistence type="inferred from homology"/>
<dbReference type="SUPFAM" id="SSF52091">
    <property type="entry name" value="SpoIIaa-like"/>
    <property type="match status" value="1"/>
</dbReference>
<dbReference type="Proteomes" id="UP000184529">
    <property type="component" value="Unassembled WGS sequence"/>
</dbReference>
<gene>
    <name evidence="8" type="ORF">SAMN02745219_01976</name>
</gene>
<dbReference type="RefSeq" id="WP_207543881.1">
    <property type="nucleotide sequence ID" value="NZ_FQZM01000023.1"/>
</dbReference>
<dbReference type="InterPro" id="IPR036513">
    <property type="entry name" value="STAS_dom_sf"/>
</dbReference>
<dbReference type="GO" id="GO:0030435">
    <property type="term" value="P:sporulation resulting in formation of a cellular spore"/>
    <property type="evidence" value="ECO:0007669"/>
    <property type="project" value="UniProtKB-KW"/>
</dbReference>
<evidence type="ECO:0000256" key="5">
    <source>
        <dbReference type="ARBA" id="ARBA00022969"/>
    </source>
</evidence>
<sequence length="113" mass="12677">MVELDLEIRQDTLFVRPEGELDLGVADLLRNALEESLNKNPVRHLVLNLSRVSYIDSSCLGVILGRYKRLAREGGRVSLVGLQPHVRRICELSGLFRIMGEYTTEEEAVARAG</sequence>
<name>A0A1M6HDD7_9FIRM</name>
<protein>
    <recommendedName>
        <fullName evidence="3 6">Anti-sigma F factor antagonist</fullName>
    </recommendedName>
    <alternativeName>
        <fullName evidence="6">Stage II sporulation protein</fullName>
    </alternativeName>
</protein>
<keyword evidence="4" id="KW-0597">Phosphoprotein</keyword>
<evidence type="ECO:0000256" key="4">
    <source>
        <dbReference type="ARBA" id="ARBA00022553"/>
    </source>
</evidence>
<evidence type="ECO:0000259" key="7">
    <source>
        <dbReference type="PROSITE" id="PS50801"/>
    </source>
</evidence>
<dbReference type="GO" id="GO:0045152">
    <property type="term" value="F:antisigma factor binding"/>
    <property type="evidence" value="ECO:0007669"/>
    <property type="project" value="InterPro"/>
</dbReference>
<evidence type="ECO:0000256" key="3">
    <source>
        <dbReference type="ARBA" id="ARBA00020784"/>
    </source>
</evidence>
<evidence type="ECO:0000313" key="9">
    <source>
        <dbReference type="Proteomes" id="UP000184529"/>
    </source>
</evidence>
<dbReference type="STRING" id="1121432.SAMN02745219_01976"/>
<dbReference type="PANTHER" id="PTHR33495:SF2">
    <property type="entry name" value="ANTI-SIGMA FACTOR ANTAGONIST TM_1081-RELATED"/>
    <property type="match status" value="1"/>
</dbReference>
<comment type="similarity">
    <text evidence="2 6">Belongs to the anti-sigma-factor antagonist family.</text>
</comment>
<dbReference type="NCBIfam" id="TIGR02886">
    <property type="entry name" value="spore_II_AA"/>
    <property type="match status" value="1"/>
</dbReference>
<comment type="function">
    <text evidence="1">In the phosphorylated form it could act as an anti-anti-sigma factor that counteracts SpoIIAB and thus releases sigma f from inhibition.</text>
</comment>
<dbReference type="Pfam" id="PF01740">
    <property type="entry name" value="STAS"/>
    <property type="match status" value="1"/>
</dbReference>